<dbReference type="AlphaFoldDB" id="A0A381QWX5"/>
<dbReference type="SUPFAM" id="SSF53756">
    <property type="entry name" value="UDP-Glycosyltransferase/glycogen phosphorylase"/>
    <property type="match status" value="1"/>
</dbReference>
<dbReference type="Pfam" id="PF01075">
    <property type="entry name" value="Glyco_transf_9"/>
    <property type="match status" value="1"/>
</dbReference>
<dbReference type="Gene3D" id="3.40.50.2000">
    <property type="entry name" value="Glycogen Phosphorylase B"/>
    <property type="match status" value="1"/>
</dbReference>
<proteinExistence type="predicted"/>
<dbReference type="InterPro" id="IPR002201">
    <property type="entry name" value="Glyco_trans_9"/>
</dbReference>
<evidence type="ECO:0000313" key="1">
    <source>
        <dbReference type="EMBL" id="SUZ82227.1"/>
    </source>
</evidence>
<accession>A0A381QWX5</accession>
<gene>
    <name evidence="1" type="ORF">METZ01_LOCUS35081</name>
</gene>
<sequence>MATYFKKSELNQIAAQALFGIVIERLCDDFEELQTETYNRVICQVVNFLCELPEGQDIQSQLSDFDLHTEELLYERIETIRLSPDRKLQASIKPKKVLVLSRVTIGADVAITSVICKRVSNFYPEAEIIVFGNAKLKQVFGSLSGLKVHELSYSRRGGLLERFLTWLDLLKKTRAEIVGLSPAEFLLIDPDSRLTQLGVLPLVPLQNYCFFNSRGSKEYSVTASISELTNLWLDNILGEQEFCYPSVWPESSNLQNAKQFRKTIDPEGSTTLITLNFGVGGNTRKRVGGNFEVELVVALLRQPNIRLILDLGFGEEEQGRIKAIMQTVQQQGATVQTLNFGEIGKIKTSSHLLGVECTIGEIAALIAVSDEFIGYDSACQHIAAAEEVKTYTVFAGTTNVRFIRRWHASGTNTSEIIYVDTISKDSNIDNTDIIGRLLDLRQS</sequence>
<dbReference type="EMBL" id="UINC01001497">
    <property type="protein sequence ID" value="SUZ82227.1"/>
    <property type="molecule type" value="Genomic_DNA"/>
</dbReference>
<reference evidence="1" key="1">
    <citation type="submission" date="2018-05" db="EMBL/GenBank/DDBJ databases">
        <authorList>
            <person name="Lanie J.A."/>
            <person name="Ng W.-L."/>
            <person name="Kazmierczak K.M."/>
            <person name="Andrzejewski T.M."/>
            <person name="Davidsen T.M."/>
            <person name="Wayne K.J."/>
            <person name="Tettelin H."/>
            <person name="Glass J.I."/>
            <person name="Rusch D."/>
            <person name="Podicherti R."/>
            <person name="Tsui H.-C.T."/>
            <person name="Winkler M.E."/>
        </authorList>
    </citation>
    <scope>NUCLEOTIDE SEQUENCE</scope>
</reference>
<protein>
    <submittedName>
        <fullName evidence="1">Uncharacterized protein</fullName>
    </submittedName>
</protein>
<name>A0A381QWX5_9ZZZZ</name>
<dbReference type="GO" id="GO:0016757">
    <property type="term" value="F:glycosyltransferase activity"/>
    <property type="evidence" value="ECO:0007669"/>
    <property type="project" value="InterPro"/>
</dbReference>
<organism evidence="1">
    <name type="scientific">marine metagenome</name>
    <dbReference type="NCBI Taxonomy" id="408172"/>
    <lineage>
        <taxon>unclassified sequences</taxon>
        <taxon>metagenomes</taxon>
        <taxon>ecological metagenomes</taxon>
    </lineage>
</organism>